<proteinExistence type="predicted"/>
<protein>
    <submittedName>
        <fullName evidence="1">Uncharacterized protein</fullName>
    </submittedName>
</protein>
<gene>
    <name evidence="1" type="ORF">C900_00795</name>
</gene>
<dbReference type="RefSeq" id="WP_009578494.1">
    <property type="nucleotide sequence ID" value="NZ_AMZN01000014.1"/>
</dbReference>
<accession>L8JYX0</accession>
<name>L8JYX0_9BACT</name>
<evidence type="ECO:0000313" key="2">
    <source>
        <dbReference type="Proteomes" id="UP000011135"/>
    </source>
</evidence>
<evidence type="ECO:0000313" key="1">
    <source>
        <dbReference type="EMBL" id="ELR72834.1"/>
    </source>
</evidence>
<dbReference type="AlphaFoldDB" id="L8JYX0"/>
<organism evidence="1 2">
    <name type="scientific">Fulvivirga imtechensis AK7</name>
    <dbReference type="NCBI Taxonomy" id="1237149"/>
    <lineage>
        <taxon>Bacteria</taxon>
        <taxon>Pseudomonadati</taxon>
        <taxon>Bacteroidota</taxon>
        <taxon>Cytophagia</taxon>
        <taxon>Cytophagales</taxon>
        <taxon>Fulvivirgaceae</taxon>
        <taxon>Fulvivirga</taxon>
    </lineage>
</organism>
<dbReference type="eggNOG" id="ENOG5033006">
    <property type="taxonomic scope" value="Bacteria"/>
</dbReference>
<sequence>MKYFAFLLILMTSCKLDRDKTVDREKFSFKTGDDTELFFKNVRQSYYDLEENKVAKMNVFRYEDRIKEAGHPLLNLAIVVNYTRDEAYLLVEPNEMLRDQDKVKIFWKAEQNQQGEIILENYNREGMLEFASQVYEAMLKRAGFKVEIHGAKVPVLQDPTEREAFRITVADYYRLTRIY</sequence>
<keyword evidence="2" id="KW-1185">Reference proteome</keyword>
<dbReference type="EMBL" id="AMZN01000014">
    <property type="protein sequence ID" value="ELR72834.1"/>
    <property type="molecule type" value="Genomic_DNA"/>
</dbReference>
<reference evidence="1 2" key="1">
    <citation type="submission" date="2012-12" db="EMBL/GenBank/DDBJ databases">
        <title>Genome assembly of Fulvivirga imtechensis AK7.</title>
        <authorList>
            <person name="Nupur N."/>
            <person name="Khatri I."/>
            <person name="Kumar R."/>
            <person name="Subramanian S."/>
            <person name="Pinnaka A."/>
        </authorList>
    </citation>
    <scope>NUCLEOTIDE SEQUENCE [LARGE SCALE GENOMIC DNA]</scope>
    <source>
        <strain evidence="1 2">AK7</strain>
    </source>
</reference>
<comment type="caution">
    <text evidence="1">The sequence shown here is derived from an EMBL/GenBank/DDBJ whole genome shotgun (WGS) entry which is preliminary data.</text>
</comment>
<dbReference type="Proteomes" id="UP000011135">
    <property type="component" value="Unassembled WGS sequence"/>
</dbReference>
<dbReference type="OrthoDB" id="837183at2"/>